<name>P72455_STRGR</name>
<feature type="region of interest" description="Disordered" evidence="6">
    <location>
        <begin position="406"/>
        <end position="489"/>
    </location>
</feature>
<reference evidence="7" key="1">
    <citation type="journal article" date="1997" name="Arch. Microbiol.">
        <title>Identification of stsC, the gene encoding the L-glutamine:scyllo-inosose aminotransferase from streptomycin-producing Streptomycetes.</title>
        <authorList>
            <person name="Ahlert J."/>
            <person name="Distler J."/>
            <person name="Mansouri K."/>
            <person name="Roggel M."/>
            <person name="Altenbach H.J."/>
            <person name="Piepersberg W."/>
        </authorList>
    </citation>
    <scope>NUCLEOTIDE SEQUENCE</scope>
    <source>
        <strain evidence="7">N2-3-11</strain>
    </source>
</reference>
<dbReference type="AlphaFoldDB" id="P72455"/>
<dbReference type="Gene3D" id="3.50.50.60">
    <property type="entry name" value="FAD/NAD(P)-binding domain"/>
    <property type="match status" value="1"/>
</dbReference>
<accession>P72455</accession>
<feature type="compositionally biased region" description="Basic and acidic residues" evidence="6">
    <location>
        <begin position="416"/>
        <end position="430"/>
    </location>
</feature>
<organism evidence="7">
    <name type="scientific">Streptomyces griseus</name>
    <dbReference type="NCBI Taxonomy" id="1911"/>
    <lineage>
        <taxon>Bacteria</taxon>
        <taxon>Bacillati</taxon>
        <taxon>Actinomycetota</taxon>
        <taxon>Actinomycetes</taxon>
        <taxon>Kitasatosporales</taxon>
        <taxon>Streptomycetaceae</taxon>
        <taxon>Streptomyces</taxon>
    </lineage>
</organism>
<keyword evidence="4" id="KW-0274">FAD</keyword>
<feature type="compositionally biased region" description="Polar residues" evidence="6">
    <location>
        <begin position="431"/>
        <end position="444"/>
    </location>
</feature>
<evidence type="ECO:0000256" key="4">
    <source>
        <dbReference type="ARBA" id="ARBA00022827"/>
    </source>
</evidence>
<dbReference type="PANTHER" id="PTHR42784:SF1">
    <property type="entry name" value="PYRANOSE 2-OXIDASE"/>
    <property type="match status" value="1"/>
</dbReference>
<feature type="compositionally biased region" description="Low complexity" evidence="6">
    <location>
        <begin position="10"/>
        <end position="27"/>
    </location>
</feature>
<dbReference type="GO" id="GO:0016491">
    <property type="term" value="F:oxidoreductase activity"/>
    <property type="evidence" value="ECO:0007669"/>
    <property type="project" value="UniProtKB-KW"/>
</dbReference>
<dbReference type="InterPro" id="IPR036188">
    <property type="entry name" value="FAD/NAD-bd_sf"/>
</dbReference>
<gene>
    <name evidence="7" type="primary">stsB</name>
</gene>
<comment type="similarity">
    <text evidence="2">Belongs to the GMC oxidoreductase family.</text>
</comment>
<evidence type="ECO:0000256" key="2">
    <source>
        <dbReference type="ARBA" id="ARBA00010790"/>
    </source>
</evidence>
<proteinExistence type="inferred from homology"/>
<dbReference type="SUPFAM" id="SSF51905">
    <property type="entry name" value="FAD/NAD(P)-binding domain"/>
    <property type="match status" value="1"/>
</dbReference>
<evidence type="ECO:0000313" key="7">
    <source>
        <dbReference type="EMBL" id="CAA70011.1"/>
    </source>
</evidence>
<dbReference type="InterPro" id="IPR051473">
    <property type="entry name" value="P2Ox-like"/>
</dbReference>
<protein>
    <submittedName>
        <fullName evidence="7">NADH:N-amidino-scyllo-inosamine oxidoreductase</fullName>
    </submittedName>
</protein>
<evidence type="ECO:0000256" key="1">
    <source>
        <dbReference type="ARBA" id="ARBA00001974"/>
    </source>
</evidence>
<evidence type="ECO:0000256" key="6">
    <source>
        <dbReference type="SAM" id="MobiDB-lite"/>
    </source>
</evidence>
<keyword evidence="3" id="KW-0285">Flavoprotein</keyword>
<evidence type="ECO:0000256" key="3">
    <source>
        <dbReference type="ARBA" id="ARBA00022630"/>
    </source>
</evidence>
<dbReference type="PANTHER" id="PTHR42784">
    <property type="entry name" value="PYRANOSE 2-OXIDASE"/>
    <property type="match status" value="1"/>
</dbReference>
<dbReference type="EMBL" id="Y08763">
    <property type="protein sequence ID" value="CAA70011.1"/>
    <property type="molecule type" value="Genomic_DNA"/>
</dbReference>
<evidence type="ECO:0000256" key="5">
    <source>
        <dbReference type="ARBA" id="ARBA00023002"/>
    </source>
</evidence>
<feature type="region of interest" description="Disordered" evidence="6">
    <location>
        <begin position="1"/>
        <end position="29"/>
    </location>
</feature>
<keyword evidence="5" id="KW-0560">Oxidoreductase</keyword>
<comment type="cofactor">
    <cofactor evidence="1">
        <name>FAD</name>
        <dbReference type="ChEBI" id="CHEBI:57692"/>
    </cofactor>
</comment>
<sequence>MPGSPQAQHGTARSRAAASGPSGPLPREAGTVIVGGGLAGVELATALAEQGAEDVVLLEAGPGSDLAHIHLAHPQAAATEIVFAPERDPYFHGPGGPGAPHYTGISGLRRRLGGRSLYWHGVVLPLEDWALHPPGWPAEIVAELTTGVGGAPSWYDRVTEQLTDWSGGGLWDPAQPARTSIGGQEFRALPRACRRRPGTDRWEAYTALDAWRGPDGDVTPPAGVRVHCDTEVLAVDVRGGRARGVLVRLGDGDVSRIAAHTVVLSAGTVESTRLAALALTDAGALPSPRLGGLADHIVQGFVVRLPADRLPPPGSYHLPTDPVLRSYLRVDVHDDGPGRALLDVRVTGEQLPNEGSVVECEPSDEPFPRASCRTGLLPEDHKMISGQRDLLRDFWAATARELGEPSAPLEFTGYGDTERDNTRVLPDRTRSQSAGRPETWSSLLGTEDHEGGSLRSGGCSTPGTPSPRCPVFTPRARLSSPASARPTPP</sequence>